<organism evidence="9 10">
    <name type="scientific">Membranihabitans marinus</name>
    <dbReference type="NCBI Taxonomy" id="1227546"/>
    <lineage>
        <taxon>Bacteria</taxon>
        <taxon>Pseudomonadati</taxon>
        <taxon>Bacteroidota</taxon>
        <taxon>Saprospiria</taxon>
        <taxon>Saprospirales</taxon>
        <taxon>Saprospiraceae</taxon>
        <taxon>Membranihabitans</taxon>
    </lineage>
</organism>
<dbReference type="PANTHER" id="PTHR42693:SF42">
    <property type="entry name" value="ARYLSULFATASE G"/>
    <property type="match status" value="1"/>
</dbReference>
<name>A0A953HXT6_9BACT</name>
<dbReference type="Proteomes" id="UP000753961">
    <property type="component" value="Unassembled WGS sequence"/>
</dbReference>
<dbReference type="GO" id="GO:0004065">
    <property type="term" value="F:arylsulfatase activity"/>
    <property type="evidence" value="ECO:0007669"/>
    <property type="project" value="TreeGrafter"/>
</dbReference>
<dbReference type="CDD" id="cd16155">
    <property type="entry name" value="sulfatase_like"/>
    <property type="match status" value="1"/>
</dbReference>
<dbReference type="Gene3D" id="3.40.720.10">
    <property type="entry name" value="Alkaline Phosphatase, subunit A"/>
    <property type="match status" value="1"/>
</dbReference>
<evidence type="ECO:0000256" key="7">
    <source>
        <dbReference type="SAM" id="SignalP"/>
    </source>
</evidence>
<dbReference type="PROSITE" id="PS00149">
    <property type="entry name" value="SULFATASE_2"/>
    <property type="match status" value="1"/>
</dbReference>
<reference evidence="9" key="1">
    <citation type="submission" date="2021-06" db="EMBL/GenBank/DDBJ databases">
        <title>44 bacteria genomes isolated from Dapeng, Shenzhen.</title>
        <authorList>
            <person name="Zheng W."/>
            <person name="Yu S."/>
            <person name="Huang Y."/>
        </authorList>
    </citation>
    <scope>NUCLEOTIDE SEQUENCE</scope>
    <source>
        <strain evidence="9">DP5N28-2</strain>
    </source>
</reference>
<dbReference type="Pfam" id="PF00884">
    <property type="entry name" value="Sulfatase"/>
    <property type="match status" value="1"/>
</dbReference>
<feature type="chain" id="PRO_5036877443" evidence="7">
    <location>
        <begin position="24"/>
        <end position="502"/>
    </location>
</feature>
<dbReference type="RefSeq" id="WP_222580154.1">
    <property type="nucleotide sequence ID" value="NZ_JAHVHU010000009.1"/>
</dbReference>
<evidence type="ECO:0000313" key="10">
    <source>
        <dbReference type="Proteomes" id="UP000753961"/>
    </source>
</evidence>
<dbReference type="PROSITE" id="PS51257">
    <property type="entry name" value="PROKAR_LIPOPROTEIN"/>
    <property type="match status" value="1"/>
</dbReference>
<keyword evidence="5 9" id="KW-0378">Hydrolase</keyword>
<gene>
    <name evidence="9" type="ORF">KUV50_10785</name>
</gene>
<accession>A0A953HXT6</accession>
<evidence type="ECO:0000256" key="3">
    <source>
        <dbReference type="ARBA" id="ARBA00022723"/>
    </source>
</evidence>
<comment type="caution">
    <text evidence="9">The sequence shown here is derived from an EMBL/GenBank/DDBJ whole genome shotgun (WGS) entry which is preliminary data.</text>
</comment>
<evidence type="ECO:0000259" key="8">
    <source>
        <dbReference type="Pfam" id="PF00884"/>
    </source>
</evidence>
<keyword evidence="6" id="KW-0106">Calcium</keyword>
<dbReference type="InterPro" id="IPR000917">
    <property type="entry name" value="Sulfatase_N"/>
</dbReference>
<evidence type="ECO:0000256" key="4">
    <source>
        <dbReference type="ARBA" id="ARBA00022729"/>
    </source>
</evidence>
<dbReference type="GO" id="GO:0046872">
    <property type="term" value="F:metal ion binding"/>
    <property type="evidence" value="ECO:0007669"/>
    <property type="project" value="UniProtKB-KW"/>
</dbReference>
<dbReference type="InterPro" id="IPR024607">
    <property type="entry name" value="Sulfatase_CS"/>
</dbReference>
<keyword evidence="3" id="KW-0479">Metal-binding</keyword>
<feature type="signal peptide" evidence="7">
    <location>
        <begin position="1"/>
        <end position="23"/>
    </location>
</feature>
<comment type="cofactor">
    <cofactor evidence="1">
        <name>Ca(2+)</name>
        <dbReference type="ChEBI" id="CHEBI:29108"/>
    </cofactor>
</comment>
<evidence type="ECO:0000256" key="5">
    <source>
        <dbReference type="ARBA" id="ARBA00022801"/>
    </source>
</evidence>
<proteinExistence type="inferred from homology"/>
<dbReference type="InterPro" id="IPR017850">
    <property type="entry name" value="Alkaline_phosphatase_core_sf"/>
</dbReference>
<keyword evidence="4 7" id="KW-0732">Signal</keyword>
<dbReference type="PANTHER" id="PTHR42693">
    <property type="entry name" value="ARYLSULFATASE FAMILY MEMBER"/>
    <property type="match status" value="1"/>
</dbReference>
<dbReference type="SUPFAM" id="SSF53649">
    <property type="entry name" value="Alkaline phosphatase-like"/>
    <property type="match status" value="1"/>
</dbReference>
<evidence type="ECO:0000313" key="9">
    <source>
        <dbReference type="EMBL" id="MBY5958621.1"/>
    </source>
</evidence>
<evidence type="ECO:0000256" key="1">
    <source>
        <dbReference type="ARBA" id="ARBA00001913"/>
    </source>
</evidence>
<dbReference type="AlphaFoldDB" id="A0A953HXT6"/>
<feature type="domain" description="Sulfatase N-terminal" evidence="8">
    <location>
        <begin position="32"/>
        <end position="401"/>
    </location>
</feature>
<dbReference type="InterPro" id="IPR050738">
    <property type="entry name" value="Sulfatase"/>
</dbReference>
<comment type="similarity">
    <text evidence="2">Belongs to the sulfatase family.</text>
</comment>
<dbReference type="EMBL" id="JAHVHU010000009">
    <property type="protein sequence ID" value="MBY5958621.1"/>
    <property type="molecule type" value="Genomic_DNA"/>
</dbReference>
<evidence type="ECO:0000256" key="6">
    <source>
        <dbReference type="ARBA" id="ARBA00022837"/>
    </source>
</evidence>
<evidence type="ECO:0000256" key="2">
    <source>
        <dbReference type="ARBA" id="ARBA00008779"/>
    </source>
</evidence>
<sequence length="502" mass="56512">MKSTFILPWFVLLWAAFGCQSTADDSMEPTKPNILFLFADDLSYETIGALGYEKVHTPHLDRLVNMGTTFTHTYNMGGWNGAICVASRSMLISGRYLWEAQEMANRWGQGDSTALEQTWGRLMAQAGYDTYMSGKWHVRAPSSHVFDTVRHERPGMPPDAWGKGGGGKGVSDAIKNGGDVAAAMPVGYNYPRSREDKSWDPTDTTFGGFWSGGQHWSEVVRDDGMNFIHQAAEKENPFFMYLAFNAAHDPRQAPQEFLDQYPVNDIPVPENYLEVYPDYDKIGLGPGLRDEALAPFPRTEYAVQKHRQEYFALITHMDEQIGQILDALESSGQMENTYIVFTGDHGLSVGHHGLLGKQSMYDHSMRVPFIVTGPGVPPGEQRDQAIYLQDVMPTSLEWADVKIPDYVDFHSITRLLQEPEADSPYPEVYGAYMNIHRMVVSGDYKLIVYPTINTVKLYNLAEDPQEIHNLADLPEYGKKVEEMKGKLHQLMEDMDDPLDASL</sequence>
<keyword evidence="10" id="KW-1185">Reference proteome</keyword>
<protein>
    <submittedName>
        <fullName evidence="9">Sulfatase-like hydrolase/transferase</fullName>
    </submittedName>
</protein>